<dbReference type="EMBL" id="RCHT01000001">
    <property type="protein sequence ID" value="RLL14598.1"/>
    <property type="molecule type" value="Genomic_DNA"/>
</dbReference>
<keyword evidence="4 8" id="KW-0812">Transmembrane</keyword>
<feature type="transmembrane region" description="Helical" evidence="8">
    <location>
        <begin position="432"/>
        <end position="450"/>
    </location>
</feature>
<dbReference type="InterPro" id="IPR004299">
    <property type="entry name" value="MBOAT_fam"/>
</dbReference>
<dbReference type="Pfam" id="PF03062">
    <property type="entry name" value="MBOAT"/>
    <property type="match status" value="1"/>
</dbReference>
<feature type="transmembrane region" description="Helical" evidence="8">
    <location>
        <begin position="191"/>
        <end position="212"/>
    </location>
</feature>
<evidence type="ECO:0000256" key="8">
    <source>
        <dbReference type="SAM" id="Phobius"/>
    </source>
</evidence>
<evidence type="ECO:0000256" key="7">
    <source>
        <dbReference type="PIRNR" id="PIRNR016636"/>
    </source>
</evidence>
<dbReference type="PIRSF" id="PIRSF016636">
    <property type="entry name" value="AlgI_DltB"/>
    <property type="match status" value="1"/>
</dbReference>
<comment type="similarity">
    <text evidence="2 7">Belongs to the membrane-bound acyltransferase family.</text>
</comment>
<accession>A0A498CQ08</accession>
<gene>
    <name evidence="9" type="ORF">D4A47_01035</name>
</gene>
<comment type="subcellular location">
    <subcellularLocation>
        <location evidence="1">Cell membrane</location>
        <topology evidence="1">Multi-pass membrane protein</topology>
    </subcellularLocation>
</comment>
<name>A0A498CQ08_9FIRM</name>
<keyword evidence="10" id="KW-1185">Reference proteome</keyword>
<dbReference type="RefSeq" id="WP_121585676.1">
    <property type="nucleotide sequence ID" value="NZ_RCHT01000001.1"/>
</dbReference>
<dbReference type="Proteomes" id="UP000276301">
    <property type="component" value="Unassembled WGS sequence"/>
</dbReference>
<comment type="caution">
    <text evidence="9">The sequence shown here is derived from an EMBL/GenBank/DDBJ whole genome shotgun (WGS) entry which is preliminary data.</text>
</comment>
<dbReference type="PANTHER" id="PTHR13285">
    <property type="entry name" value="ACYLTRANSFERASE"/>
    <property type="match status" value="1"/>
</dbReference>
<dbReference type="InterPro" id="IPR028362">
    <property type="entry name" value="AlgI"/>
</dbReference>
<keyword evidence="7" id="KW-0808">Transferase</keyword>
<dbReference type="GO" id="GO:0005886">
    <property type="term" value="C:plasma membrane"/>
    <property type="evidence" value="ECO:0007669"/>
    <property type="project" value="UniProtKB-SubCell"/>
</dbReference>
<dbReference type="GO" id="GO:0042121">
    <property type="term" value="P:alginic acid biosynthetic process"/>
    <property type="evidence" value="ECO:0007669"/>
    <property type="project" value="InterPro"/>
</dbReference>
<feature type="transmembrane region" description="Helical" evidence="8">
    <location>
        <begin position="397"/>
        <end position="420"/>
    </location>
</feature>
<evidence type="ECO:0000256" key="3">
    <source>
        <dbReference type="ARBA" id="ARBA00022475"/>
    </source>
</evidence>
<evidence type="ECO:0000256" key="1">
    <source>
        <dbReference type="ARBA" id="ARBA00004651"/>
    </source>
</evidence>
<evidence type="ECO:0000313" key="9">
    <source>
        <dbReference type="EMBL" id="RLL14598.1"/>
    </source>
</evidence>
<feature type="transmembrane region" description="Helical" evidence="8">
    <location>
        <begin position="47"/>
        <end position="65"/>
    </location>
</feature>
<feature type="transmembrane region" description="Helical" evidence="8">
    <location>
        <begin position="218"/>
        <end position="241"/>
    </location>
</feature>
<evidence type="ECO:0000256" key="4">
    <source>
        <dbReference type="ARBA" id="ARBA00022692"/>
    </source>
</evidence>
<feature type="transmembrane region" description="Helical" evidence="8">
    <location>
        <begin position="149"/>
        <end position="170"/>
    </location>
</feature>
<keyword evidence="7" id="KW-0012">Acyltransferase</keyword>
<evidence type="ECO:0000256" key="6">
    <source>
        <dbReference type="ARBA" id="ARBA00023136"/>
    </source>
</evidence>
<dbReference type="GO" id="GO:0016746">
    <property type="term" value="F:acyltransferase activity"/>
    <property type="evidence" value="ECO:0007669"/>
    <property type="project" value="UniProtKB-KW"/>
</dbReference>
<keyword evidence="6 7" id="KW-0472">Membrane</keyword>
<evidence type="ECO:0000313" key="10">
    <source>
        <dbReference type="Proteomes" id="UP000276301"/>
    </source>
</evidence>
<dbReference type="InterPro" id="IPR024194">
    <property type="entry name" value="Ac/AlaTfrase_AlgI/DltB"/>
</dbReference>
<organism evidence="9 10">
    <name type="scientific">Anaerotruncus massiliensis</name>
    <name type="common">ex Liu et al. 2021</name>
    <dbReference type="NCBI Taxonomy" id="2321404"/>
    <lineage>
        <taxon>Bacteria</taxon>
        <taxon>Bacillati</taxon>
        <taxon>Bacillota</taxon>
        <taxon>Clostridia</taxon>
        <taxon>Eubacteriales</taxon>
        <taxon>Oscillospiraceae</taxon>
        <taxon>Anaerotruncus</taxon>
    </lineage>
</organism>
<dbReference type="AlphaFoldDB" id="A0A498CQ08"/>
<dbReference type="PANTHER" id="PTHR13285:SF18">
    <property type="entry name" value="PROTEIN-CYSTEINE N-PALMITOYLTRANSFERASE RASP"/>
    <property type="match status" value="1"/>
</dbReference>
<proteinExistence type="inferred from homology"/>
<feature type="transmembrane region" description="Helical" evidence="8">
    <location>
        <begin position="362"/>
        <end position="385"/>
    </location>
</feature>
<dbReference type="PIRSF" id="PIRSF500217">
    <property type="entry name" value="AlgI"/>
    <property type="match status" value="1"/>
</dbReference>
<keyword evidence="5 8" id="KW-1133">Transmembrane helix</keyword>
<evidence type="ECO:0000256" key="2">
    <source>
        <dbReference type="ARBA" id="ARBA00010323"/>
    </source>
</evidence>
<protein>
    <submittedName>
        <fullName evidence="9">MBOAT family protein</fullName>
    </submittedName>
</protein>
<evidence type="ECO:0000256" key="5">
    <source>
        <dbReference type="ARBA" id="ARBA00022989"/>
    </source>
</evidence>
<sequence>MVFSSLLFLFCFLPVTFAVYYIAPVRLKNAVLLIASLVFYSWGEIRFFPVMIAVILVNYFAGLAIGRWKQNRALSRAVLLLSLVFSIAWLVFFKYSNFLIDNWNTLTGMAVPYIEAARTLPLGISFYTFQIMTYTVDVYAGKVETERNIINFGTFVVLFPQLIAGPIVKYSDISRELHSRKITLGAVQDGIGLFILGLGSKVLLANSIGALWSDVAAVGFANVSTASAWLALIAFTLQIYFDFSGYSLMAIGMGKALGFTFPQNFNYPYISRSVTEFWRRWHMTLSGWFRDYVYIPLGGSRRGPARNVLNLLVVWALTGLWHGASWNFVLWGLYYFVLLMIERMGLRVFLDRHPLISHAYSLLAVMLGWGLFAIEGSFGALGVFFGKLFSLTGGNEWMFYLRNYAVVLALGVLFSMPVLNRIRDRHPKVCRALALPFLGLILVLSVAYLVDSTYNPFLYWNF</sequence>
<keyword evidence="3 7" id="KW-1003">Cell membrane</keyword>
<reference evidence="9 10" key="1">
    <citation type="submission" date="2018-10" db="EMBL/GenBank/DDBJ databases">
        <title>Anaerotruncus faecis sp. nov., isolated from human feces.</title>
        <authorList>
            <person name="Wang Y.-J."/>
        </authorList>
    </citation>
    <scope>NUCLEOTIDE SEQUENCE [LARGE SCALE GENOMIC DNA]</scope>
    <source>
        <strain evidence="9 10">22A2-44</strain>
    </source>
</reference>
<dbReference type="InterPro" id="IPR051085">
    <property type="entry name" value="MB_O-acyltransferase"/>
</dbReference>
<feature type="transmembrane region" description="Helical" evidence="8">
    <location>
        <begin position="77"/>
        <end position="95"/>
    </location>
</feature>